<organism evidence="1 2">
    <name type="scientific">Segatella copri</name>
    <dbReference type="NCBI Taxonomy" id="165179"/>
    <lineage>
        <taxon>Bacteria</taxon>
        <taxon>Pseudomonadati</taxon>
        <taxon>Bacteroidota</taxon>
        <taxon>Bacteroidia</taxon>
        <taxon>Bacteroidales</taxon>
        <taxon>Prevotellaceae</taxon>
        <taxon>Segatella</taxon>
    </lineage>
</organism>
<gene>
    <name evidence="1" type="ORF">DW250_03480</name>
</gene>
<name>A0A3E5DJM4_9BACT</name>
<sequence>MMRYNLMLDALRHWLMALRSITADSFVETVEKPYHVVVEAEFNHPVLVPVLVYLTLKQACKFPVVGLVALLERQLDGLGFYTLDGSAQLRIMVSTIR</sequence>
<dbReference type="RefSeq" id="WP_117588156.1">
    <property type="nucleotide sequence ID" value="NZ_QRIE01000009.1"/>
</dbReference>
<proteinExistence type="predicted"/>
<dbReference type="AlphaFoldDB" id="A0A3E5DJM4"/>
<comment type="caution">
    <text evidence="1">The sequence shown here is derived from an EMBL/GenBank/DDBJ whole genome shotgun (WGS) entry which is preliminary data.</text>
</comment>
<protein>
    <submittedName>
        <fullName evidence="1">Uncharacterized protein</fullName>
    </submittedName>
</protein>
<evidence type="ECO:0000313" key="1">
    <source>
        <dbReference type="EMBL" id="RHG67844.1"/>
    </source>
</evidence>
<dbReference type="Proteomes" id="UP000286501">
    <property type="component" value="Unassembled WGS sequence"/>
</dbReference>
<reference evidence="1 2" key="1">
    <citation type="submission" date="2018-08" db="EMBL/GenBank/DDBJ databases">
        <title>A genome reference for cultivated species of the human gut microbiota.</title>
        <authorList>
            <person name="Zou Y."/>
            <person name="Xue W."/>
            <person name="Luo G."/>
        </authorList>
    </citation>
    <scope>NUCLEOTIDE SEQUENCE [LARGE SCALE GENOMIC DNA]</scope>
    <source>
        <strain evidence="1 2">AM22-1</strain>
    </source>
</reference>
<accession>A0A3E5DJM4</accession>
<dbReference type="EMBL" id="QRIN01000010">
    <property type="protein sequence ID" value="RHG67844.1"/>
    <property type="molecule type" value="Genomic_DNA"/>
</dbReference>
<evidence type="ECO:0000313" key="2">
    <source>
        <dbReference type="Proteomes" id="UP000286501"/>
    </source>
</evidence>